<gene>
    <name evidence="1" type="ORF">N7Z68_09155</name>
</gene>
<dbReference type="RefSeq" id="WP_275118176.1">
    <property type="nucleotide sequence ID" value="NZ_JAOTPO010000005.1"/>
</dbReference>
<proteinExistence type="predicted"/>
<keyword evidence="2" id="KW-1185">Reference proteome</keyword>
<dbReference type="Proteomes" id="UP001148125">
    <property type="component" value="Unassembled WGS sequence"/>
</dbReference>
<evidence type="ECO:0000313" key="2">
    <source>
        <dbReference type="Proteomes" id="UP001148125"/>
    </source>
</evidence>
<dbReference type="EMBL" id="JAOTPO010000005">
    <property type="protein sequence ID" value="MDE5413554.1"/>
    <property type="molecule type" value="Genomic_DNA"/>
</dbReference>
<reference evidence="1" key="1">
    <citation type="submission" date="2024-05" db="EMBL/GenBank/DDBJ databases">
        <title>Alkalihalobacillus sp. strain MEB203 novel alkaliphilic bacterium from Lonar Lake, India.</title>
        <authorList>
            <person name="Joshi A."/>
            <person name="Thite S."/>
            <person name="Mengade P."/>
        </authorList>
    </citation>
    <scope>NUCLEOTIDE SEQUENCE</scope>
    <source>
        <strain evidence="1">MEB 203</strain>
    </source>
</reference>
<evidence type="ECO:0000313" key="1">
    <source>
        <dbReference type="EMBL" id="MDE5413554.1"/>
    </source>
</evidence>
<sequence length="121" mass="13998">MAGMNTGKLAHDHALQVLELLTHEYWTSELMEKVKNELRVSYEKLSEHLCAGKCACGDQKSDVNFYQTLYEDMQEALSSQSMSVVPVLQDQLLEYYQSKDQSHRCIQSLLNTKHKWVDEID</sequence>
<comment type="caution">
    <text evidence="1">The sequence shown here is derived from an EMBL/GenBank/DDBJ whole genome shotgun (WGS) entry which is preliminary data.</text>
</comment>
<accession>A0ABT5VDL9</accession>
<name>A0ABT5VDL9_9BACI</name>
<organism evidence="1 2">
    <name type="scientific">Alkalihalobacterium chitinilyticum</name>
    <dbReference type="NCBI Taxonomy" id="2980103"/>
    <lineage>
        <taxon>Bacteria</taxon>
        <taxon>Bacillati</taxon>
        <taxon>Bacillota</taxon>
        <taxon>Bacilli</taxon>
        <taxon>Bacillales</taxon>
        <taxon>Bacillaceae</taxon>
        <taxon>Alkalihalobacterium</taxon>
    </lineage>
</organism>
<protein>
    <submittedName>
        <fullName evidence="1">Uncharacterized protein</fullName>
    </submittedName>
</protein>